<gene>
    <name evidence="1" type="ORF">R5W23_001016</name>
</gene>
<sequence length="58" mass="6403">MSEEGTIRQETAARIATEELTWLWPDLETAAESSDAETAFAAAEALEQLRECRFGLAD</sequence>
<dbReference type="EMBL" id="JAXBLV010000144">
    <property type="protein sequence ID" value="MDY3559844.1"/>
    <property type="molecule type" value="Genomic_DNA"/>
</dbReference>
<keyword evidence="2" id="KW-1185">Reference proteome</keyword>
<evidence type="ECO:0000313" key="2">
    <source>
        <dbReference type="Proteomes" id="UP001272242"/>
    </source>
</evidence>
<proteinExistence type="predicted"/>
<accession>A0ABU5F1V7</accession>
<evidence type="ECO:0000313" key="1">
    <source>
        <dbReference type="EMBL" id="MDY3559844.1"/>
    </source>
</evidence>
<protein>
    <submittedName>
        <fullName evidence="1">Uncharacterized protein</fullName>
    </submittedName>
</protein>
<dbReference type="Proteomes" id="UP001272242">
    <property type="component" value="Unassembled WGS sequence"/>
</dbReference>
<dbReference type="RefSeq" id="WP_320686531.1">
    <property type="nucleotide sequence ID" value="NZ_JAXBLV010000144.1"/>
</dbReference>
<reference evidence="2" key="1">
    <citation type="journal article" date="2023" name="Mar. Drugs">
        <title>Gemmata algarum, a Novel Planctomycete Isolated from an Algal Mat, Displays Antimicrobial Activity.</title>
        <authorList>
            <person name="Kumar G."/>
            <person name="Kallscheuer N."/>
            <person name="Kashif M."/>
            <person name="Ahamad S."/>
            <person name="Jagadeeshwari U."/>
            <person name="Pannikurungottu S."/>
            <person name="Haufschild T."/>
            <person name="Kabuu M."/>
            <person name="Sasikala C."/>
            <person name="Jogler C."/>
            <person name="Ramana C."/>
        </authorList>
    </citation>
    <scope>NUCLEOTIDE SEQUENCE [LARGE SCALE GENOMIC DNA]</scope>
    <source>
        <strain evidence="2">JC673</strain>
    </source>
</reference>
<organism evidence="1 2">
    <name type="scientific">Gemmata algarum</name>
    <dbReference type="NCBI Taxonomy" id="2975278"/>
    <lineage>
        <taxon>Bacteria</taxon>
        <taxon>Pseudomonadati</taxon>
        <taxon>Planctomycetota</taxon>
        <taxon>Planctomycetia</taxon>
        <taxon>Gemmatales</taxon>
        <taxon>Gemmataceae</taxon>
        <taxon>Gemmata</taxon>
    </lineage>
</organism>
<comment type="caution">
    <text evidence="1">The sequence shown here is derived from an EMBL/GenBank/DDBJ whole genome shotgun (WGS) entry which is preliminary data.</text>
</comment>
<name>A0ABU5F1V7_9BACT</name>